<dbReference type="OrthoDB" id="9766107at2"/>
<dbReference type="InterPro" id="IPR000917">
    <property type="entry name" value="Sulfatase_N"/>
</dbReference>
<evidence type="ECO:0000313" key="3">
    <source>
        <dbReference type="Proteomes" id="UP000216429"/>
    </source>
</evidence>
<dbReference type="Gene3D" id="3.40.720.10">
    <property type="entry name" value="Alkaline Phosphatase, subunit A"/>
    <property type="match status" value="1"/>
</dbReference>
<reference evidence="3" key="1">
    <citation type="submission" date="2017-05" db="EMBL/GenBank/DDBJ databases">
        <title>Complete and WGS of Bordetella genogroups.</title>
        <authorList>
            <person name="Spilker T."/>
            <person name="Lipuma J."/>
        </authorList>
    </citation>
    <scope>NUCLEOTIDE SEQUENCE [LARGE SCALE GENOMIC DNA]</scope>
    <source>
        <strain evidence="3">AU6712</strain>
    </source>
</reference>
<dbReference type="Proteomes" id="UP000216429">
    <property type="component" value="Unassembled WGS sequence"/>
</dbReference>
<protein>
    <submittedName>
        <fullName evidence="2">Sulfatase</fullName>
    </submittedName>
</protein>
<keyword evidence="3" id="KW-1185">Reference proteome</keyword>
<evidence type="ECO:0000259" key="1">
    <source>
        <dbReference type="Pfam" id="PF00884"/>
    </source>
</evidence>
<accession>A0A261VDF0</accession>
<dbReference type="PANTHER" id="PTHR46615:SF1">
    <property type="entry name" value="ARYLSULFATASE K"/>
    <property type="match status" value="1"/>
</dbReference>
<dbReference type="PANTHER" id="PTHR46615">
    <property type="entry name" value="ARYLSULFATASE K"/>
    <property type="match status" value="1"/>
</dbReference>
<dbReference type="GO" id="GO:0015024">
    <property type="term" value="F:glucuronate-2-sulfatase activity"/>
    <property type="evidence" value="ECO:0007669"/>
    <property type="project" value="TreeGrafter"/>
</dbReference>
<gene>
    <name evidence="2" type="ORF">CAL22_17535</name>
</gene>
<dbReference type="SUPFAM" id="SSF53649">
    <property type="entry name" value="Alkaline phosphatase-like"/>
    <property type="match status" value="1"/>
</dbReference>
<dbReference type="RefSeq" id="WP_094815474.1">
    <property type="nucleotide sequence ID" value="NZ_NEVU01000003.1"/>
</dbReference>
<organism evidence="2 3">
    <name type="scientific">Bordetella genomosp. 12</name>
    <dbReference type="NCBI Taxonomy" id="463035"/>
    <lineage>
        <taxon>Bacteria</taxon>
        <taxon>Pseudomonadati</taxon>
        <taxon>Pseudomonadota</taxon>
        <taxon>Betaproteobacteria</taxon>
        <taxon>Burkholderiales</taxon>
        <taxon>Alcaligenaceae</taxon>
        <taxon>Bordetella</taxon>
    </lineage>
</organism>
<evidence type="ECO:0000313" key="2">
    <source>
        <dbReference type="EMBL" id="OZI71610.1"/>
    </source>
</evidence>
<comment type="caution">
    <text evidence="2">The sequence shown here is derived from an EMBL/GenBank/DDBJ whole genome shotgun (WGS) entry which is preliminary data.</text>
</comment>
<dbReference type="EMBL" id="NEVU01000003">
    <property type="protein sequence ID" value="OZI71610.1"/>
    <property type="molecule type" value="Genomic_DNA"/>
</dbReference>
<dbReference type="CDD" id="cd16037">
    <property type="entry name" value="sulfatase_like"/>
    <property type="match status" value="1"/>
</dbReference>
<name>A0A261VDF0_9BORD</name>
<dbReference type="InterPro" id="IPR017850">
    <property type="entry name" value="Alkaline_phosphatase_core_sf"/>
</dbReference>
<proteinExistence type="predicted"/>
<sequence>MTMRPRNLLVIMSDEHNPKVMGCAGHPIVKTPNLDRLAASGTRFTSAYTASPVCIPARAAFACGKYNHQIGFWDNADAYDGSVPSWHHVLRANGRRVDSIGKLHFRLVGEDHGFTEEQIPLHIIEGKGDLVGLIRDDLPRRYCGKMAEMAGPGQSTYTVYDNDIASRAQIWLREQARKAGDQPWVLFVSLVAPHFPLTAPPEHYYRYWDQDLPMPKLYAKAERPDHPFLNDYRHSLGYDDYFDGPESVKRALAGYFGLVSFLDENIGKVLAALADSGFADNTNVLYTSDHGDNLGTRGMWGKSTMYEESAGVPLIISGPGVPEGVVVDQPVSHVDCFPTILNCSGVPFESVNDGHPGVDLIELANGAKPDRTVLSEYHAMGSTTGAFMIRHGAYKYVYYVKYAPQLFDLEADPEELRDVAEDPAYEHILQECHAALLAICDPVAVDRAAKQRQVVLLADNGGRDGVMKYSDFAFSPAPGTAAVVIS</sequence>
<dbReference type="Pfam" id="PF00884">
    <property type="entry name" value="Sulfatase"/>
    <property type="match status" value="1"/>
</dbReference>
<dbReference type="AlphaFoldDB" id="A0A261VDF0"/>
<feature type="domain" description="Sulfatase N-terminal" evidence="1">
    <location>
        <begin position="6"/>
        <end position="346"/>
    </location>
</feature>
<dbReference type="GO" id="GO:0004065">
    <property type="term" value="F:arylsulfatase activity"/>
    <property type="evidence" value="ECO:0007669"/>
    <property type="project" value="TreeGrafter"/>
</dbReference>
<dbReference type="InterPro" id="IPR051849">
    <property type="entry name" value="GAG-degrading_sulfatase"/>
</dbReference>